<dbReference type="EMBL" id="BTPU01000025">
    <property type="protein sequence ID" value="GMQ62351.1"/>
    <property type="molecule type" value="Genomic_DNA"/>
</dbReference>
<name>A0ACB5UHC9_9FIRM</name>
<gene>
    <name evidence="1" type="ORF">AN2V17_15830</name>
</gene>
<organism evidence="1 2">
    <name type="scientific">Vallitalea maricola</name>
    <dbReference type="NCBI Taxonomy" id="3074433"/>
    <lineage>
        <taxon>Bacteria</taxon>
        <taxon>Bacillati</taxon>
        <taxon>Bacillota</taxon>
        <taxon>Clostridia</taxon>
        <taxon>Lachnospirales</taxon>
        <taxon>Vallitaleaceae</taxon>
        <taxon>Vallitalea</taxon>
    </lineage>
</organism>
<protein>
    <submittedName>
        <fullName evidence="1">Uncharacterized protein</fullName>
    </submittedName>
</protein>
<comment type="caution">
    <text evidence="1">The sequence shown here is derived from an EMBL/GenBank/DDBJ whole genome shotgun (WGS) entry which is preliminary data.</text>
</comment>
<dbReference type="Proteomes" id="UP001374599">
    <property type="component" value="Unassembled WGS sequence"/>
</dbReference>
<reference evidence="1" key="1">
    <citation type="submission" date="2023-09" db="EMBL/GenBank/DDBJ databases">
        <title>Vallitalea sediminicola and Vallitalea maricola sp. nov., anaerobic bacteria isolated from marine sediment.</title>
        <authorList>
            <person name="Hirano S."/>
            <person name="Maeda A."/>
            <person name="Terahara T."/>
            <person name="Mori K."/>
            <person name="Hamada M."/>
            <person name="Matsumoto R."/>
            <person name="Kobayashi T."/>
        </authorList>
    </citation>
    <scope>NUCLEOTIDE SEQUENCE</scope>
    <source>
        <strain evidence="1">AN17-2</strain>
    </source>
</reference>
<proteinExistence type="predicted"/>
<evidence type="ECO:0000313" key="2">
    <source>
        <dbReference type="Proteomes" id="UP001374599"/>
    </source>
</evidence>
<accession>A0ACB5UHC9</accession>
<keyword evidence="2" id="KW-1185">Reference proteome</keyword>
<evidence type="ECO:0000313" key="1">
    <source>
        <dbReference type="EMBL" id="GMQ62351.1"/>
    </source>
</evidence>
<sequence>MINEIIVGIIAERIIKKRFNPKTNEVFTIYDIIHAGYKIAIENYIIEHSEAV</sequence>